<dbReference type="EMBL" id="VLLG01000003">
    <property type="protein sequence ID" value="TWI87776.1"/>
    <property type="molecule type" value="Genomic_DNA"/>
</dbReference>
<dbReference type="OrthoDB" id="662072at2"/>
<dbReference type="InterPro" id="IPR013766">
    <property type="entry name" value="Thioredoxin_domain"/>
</dbReference>
<evidence type="ECO:0000259" key="1">
    <source>
        <dbReference type="PROSITE" id="PS51352"/>
    </source>
</evidence>
<dbReference type="SUPFAM" id="SSF52833">
    <property type="entry name" value="Thioredoxin-like"/>
    <property type="match status" value="1"/>
</dbReference>
<dbReference type="InterPro" id="IPR013740">
    <property type="entry name" value="Redoxin"/>
</dbReference>
<accession>A0A562T3Y6</accession>
<reference evidence="2 3" key="1">
    <citation type="journal article" date="2013" name="Stand. Genomic Sci.">
        <title>Genomic Encyclopedia of Type Strains, Phase I: The one thousand microbial genomes (KMG-I) project.</title>
        <authorList>
            <person name="Kyrpides N.C."/>
            <person name="Woyke T."/>
            <person name="Eisen J.A."/>
            <person name="Garrity G."/>
            <person name="Lilburn T.G."/>
            <person name="Beck B.J."/>
            <person name="Whitman W.B."/>
            <person name="Hugenholtz P."/>
            <person name="Klenk H.P."/>
        </authorList>
    </citation>
    <scope>NUCLEOTIDE SEQUENCE [LARGE SCALE GENOMIC DNA]</scope>
    <source>
        <strain evidence="2 3">DSM 13484</strain>
    </source>
</reference>
<organism evidence="2 3">
    <name type="scientific">Chitinophaga japonensis</name>
    <name type="common">Flexibacter japonensis</name>
    <dbReference type="NCBI Taxonomy" id="104662"/>
    <lineage>
        <taxon>Bacteria</taxon>
        <taxon>Pseudomonadati</taxon>
        <taxon>Bacteroidota</taxon>
        <taxon>Chitinophagia</taxon>
        <taxon>Chitinophagales</taxon>
        <taxon>Chitinophagaceae</taxon>
        <taxon>Chitinophaga</taxon>
    </lineage>
</organism>
<name>A0A562T3Y6_CHIJA</name>
<dbReference type="Gene3D" id="3.40.30.10">
    <property type="entry name" value="Glutaredoxin"/>
    <property type="match status" value="1"/>
</dbReference>
<comment type="caution">
    <text evidence="2">The sequence shown here is derived from an EMBL/GenBank/DDBJ whole genome shotgun (WGS) entry which is preliminary data.</text>
</comment>
<keyword evidence="3" id="KW-1185">Reference proteome</keyword>
<dbReference type="Pfam" id="PF08534">
    <property type="entry name" value="Redoxin"/>
    <property type="match status" value="1"/>
</dbReference>
<evidence type="ECO:0000313" key="2">
    <source>
        <dbReference type="EMBL" id="TWI87776.1"/>
    </source>
</evidence>
<dbReference type="PROSITE" id="PS51352">
    <property type="entry name" value="THIOREDOXIN_2"/>
    <property type="match status" value="1"/>
</dbReference>
<dbReference type="InterPro" id="IPR036249">
    <property type="entry name" value="Thioredoxin-like_sf"/>
</dbReference>
<dbReference type="PROSITE" id="PS51257">
    <property type="entry name" value="PROKAR_LIPOPROTEIN"/>
    <property type="match status" value="1"/>
</dbReference>
<sequence length="162" mass="18465">MRQLLIFGVLIGLFACVKQQQSRTGLEGTQLPSFNLLLMDSTNRFSTDSLPEGKPVVLFYFSPDCPYCKAQTEAILANIYSLKNIQFCILTYASFSETKNYYERYELEKYPNIIVGQDCDTFFGRHFNATQVPYLAIYDDKKLLKQIVIGKVSADDIKAVLN</sequence>
<dbReference type="Proteomes" id="UP000316778">
    <property type="component" value="Unassembled WGS sequence"/>
</dbReference>
<evidence type="ECO:0000313" key="3">
    <source>
        <dbReference type="Proteomes" id="UP000316778"/>
    </source>
</evidence>
<dbReference type="GO" id="GO:0016491">
    <property type="term" value="F:oxidoreductase activity"/>
    <property type="evidence" value="ECO:0007669"/>
    <property type="project" value="InterPro"/>
</dbReference>
<protein>
    <submittedName>
        <fullName evidence="2">Thioredoxin-like protein</fullName>
    </submittedName>
</protein>
<gene>
    <name evidence="2" type="ORF">LX66_1847</name>
</gene>
<feature type="domain" description="Thioredoxin" evidence="1">
    <location>
        <begin position="25"/>
        <end position="162"/>
    </location>
</feature>
<dbReference type="RefSeq" id="WP_145712187.1">
    <property type="nucleotide sequence ID" value="NZ_BAAAFY010000001.1"/>
</dbReference>
<proteinExistence type="predicted"/>
<dbReference type="AlphaFoldDB" id="A0A562T3Y6"/>